<dbReference type="Proteomes" id="UP000214646">
    <property type="component" value="Unassembled WGS sequence"/>
</dbReference>
<name>A0A225DZE3_9BACT</name>
<comment type="caution">
    <text evidence="1">The sequence shown here is derived from an EMBL/GenBank/DDBJ whole genome shotgun (WGS) entry which is preliminary data.</text>
</comment>
<accession>A0A225DZE3</accession>
<protein>
    <recommendedName>
        <fullName evidence="3">Tetratricopeptide repeat protein</fullName>
    </recommendedName>
</protein>
<dbReference type="OrthoDB" id="56388at2"/>
<dbReference type="EMBL" id="NIDE01000001">
    <property type="protein sequence ID" value="OWK46672.1"/>
    <property type="molecule type" value="Genomic_DNA"/>
</dbReference>
<sequence length="367" mass="41263">MSDHHDQMQELLDRAAEVDRGPTQIALIEEAVRIADAHQDAEAGFVARKRLTEAAAFGGQPDVELVSFSWCLAQVDRDPQNFDESELLWSYKWVVGNLSNFPNISRGQIEDLFADMARRFERHGSTLHAVHGIRREVAVDMLDRETAEAAHAKFLKVARDRLSDCAACVQDTLIDYYAFLGRDEDAITAARPILDGKMTCGEVPHRTYAKVLMPLFRLGKLERAARYYKLGYKMIRPNPKFVAHKAYHLTFLTLTDNLDRATVLFERHLGEAIRSTSALWKFEFYAAARLFLEIVARGKATPLLGVPEELRVDGQRDRPAGELFSWFDAQLTELAAAFDARNGNNGFAKHVAGIPALARTMSPFPIS</sequence>
<evidence type="ECO:0008006" key="3">
    <source>
        <dbReference type="Google" id="ProtNLM"/>
    </source>
</evidence>
<organism evidence="1 2">
    <name type="scientific">Fimbriiglobus ruber</name>
    <dbReference type="NCBI Taxonomy" id="1908690"/>
    <lineage>
        <taxon>Bacteria</taxon>
        <taxon>Pseudomonadati</taxon>
        <taxon>Planctomycetota</taxon>
        <taxon>Planctomycetia</taxon>
        <taxon>Gemmatales</taxon>
        <taxon>Gemmataceae</taxon>
        <taxon>Fimbriiglobus</taxon>
    </lineage>
</organism>
<dbReference type="AlphaFoldDB" id="A0A225DZE3"/>
<evidence type="ECO:0000313" key="2">
    <source>
        <dbReference type="Proteomes" id="UP000214646"/>
    </source>
</evidence>
<reference evidence="2" key="1">
    <citation type="submission" date="2017-06" db="EMBL/GenBank/DDBJ databases">
        <title>Genome analysis of Fimbriiglobus ruber SP5, the first member of the order Planctomycetales with confirmed chitinolytic capability.</title>
        <authorList>
            <person name="Ravin N.V."/>
            <person name="Rakitin A.L."/>
            <person name="Ivanova A.A."/>
            <person name="Beletsky A.V."/>
            <person name="Kulichevskaya I.S."/>
            <person name="Mardanov A.V."/>
            <person name="Dedysh S.N."/>
        </authorList>
    </citation>
    <scope>NUCLEOTIDE SEQUENCE [LARGE SCALE GENOMIC DNA]</scope>
    <source>
        <strain evidence="2">SP5</strain>
    </source>
</reference>
<proteinExistence type="predicted"/>
<evidence type="ECO:0000313" key="1">
    <source>
        <dbReference type="EMBL" id="OWK46672.1"/>
    </source>
</evidence>
<dbReference type="RefSeq" id="WP_161967144.1">
    <property type="nucleotide sequence ID" value="NZ_NIDE01000001.1"/>
</dbReference>
<gene>
    <name evidence="1" type="ORF">FRUB_00371</name>
</gene>
<keyword evidence="2" id="KW-1185">Reference proteome</keyword>